<dbReference type="Proteomes" id="UP000824120">
    <property type="component" value="Chromosome 4"/>
</dbReference>
<organism evidence="1 2">
    <name type="scientific">Solanum commersonii</name>
    <name type="common">Commerson's wild potato</name>
    <name type="synonym">Commerson's nightshade</name>
    <dbReference type="NCBI Taxonomy" id="4109"/>
    <lineage>
        <taxon>Eukaryota</taxon>
        <taxon>Viridiplantae</taxon>
        <taxon>Streptophyta</taxon>
        <taxon>Embryophyta</taxon>
        <taxon>Tracheophyta</taxon>
        <taxon>Spermatophyta</taxon>
        <taxon>Magnoliopsida</taxon>
        <taxon>eudicotyledons</taxon>
        <taxon>Gunneridae</taxon>
        <taxon>Pentapetalae</taxon>
        <taxon>asterids</taxon>
        <taxon>lamiids</taxon>
        <taxon>Solanales</taxon>
        <taxon>Solanaceae</taxon>
        <taxon>Solanoideae</taxon>
        <taxon>Solaneae</taxon>
        <taxon>Solanum</taxon>
    </lineage>
</organism>
<proteinExistence type="predicted"/>
<gene>
    <name evidence="1" type="ORF">H5410_020859</name>
</gene>
<protein>
    <recommendedName>
        <fullName evidence="3">Reverse transcriptase domain-containing protein</fullName>
    </recommendedName>
</protein>
<keyword evidence="2" id="KW-1185">Reference proteome</keyword>
<dbReference type="AlphaFoldDB" id="A0A9J5ZAA6"/>
<evidence type="ECO:0000313" key="1">
    <source>
        <dbReference type="EMBL" id="KAG5609578.1"/>
    </source>
</evidence>
<reference evidence="1 2" key="1">
    <citation type="submission" date="2020-09" db="EMBL/GenBank/DDBJ databases">
        <title>De no assembly of potato wild relative species, Solanum commersonii.</title>
        <authorList>
            <person name="Cho K."/>
        </authorList>
    </citation>
    <scope>NUCLEOTIDE SEQUENCE [LARGE SCALE GENOMIC DNA]</scope>
    <source>
        <strain evidence="1">LZ3.2</strain>
        <tissue evidence="1">Leaf</tissue>
    </source>
</reference>
<evidence type="ECO:0000313" key="2">
    <source>
        <dbReference type="Proteomes" id="UP000824120"/>
    </source>
</evidence>
<accession>A0A9J5ZAA6</accession>
<sequence>MEISHLLYADDSLVFCEADVVYILTGKTTFFFWRLTWESQQRWNLILRRARNDWEVESFVTMLQILGTFGGCTYSSDRFKWKLNSNRDFLVKLMYW</sequence>
<dbReference type="EMBL" id="JACXVP010000004">
    <property type="protein sequence ID" value="KAG5609578.1"/>
    <property type="molecule type" value="Genomic_DNA"/>
</dbReference>
<evidence type="ECO:0008006" key="3">
    <source>
        <dbReference type="Google" id="ProtNLM"/>
    </source>
</evidence>
<comment type="caution">
    <text evidence="1">The sequence shown here is derived from an EMBL/GenBank/DDBJ whole genome shotgun (WGS) entry which is preliminary data.</text>
</comment>
<name>A0A9J5ZAA6_SOLCO</name>